<protein>
    <submittedName>
        <fullName evidence="5">Trk K+ transport system, NAD-binding component</fullName>
    </submittedName>
</protein>
<keyword evidence="2" id="KW-0812">Transmembrane</keyword>
<dbReference type="Pfam" id="PF07885">
    <property type="entry name" value="Ion_trans_2"/>
    <property type="match status" value="1"/>
</dbReference>
<dbReference type="InterPro" id="IPR003148">
    <property type="entry name" value="RCK_N"/>
</dbReference>
<feature type="transmembrane region" description="Helical" evidence="2">
    <location>
        <begin position="58"/>
        <end position="76"/>
    </location>
</feature>
<evidence type="ECO:0000313" key="6">
    <source>
        <dbReference type="Proteomes" id="UP000190774"/>
    </source>
</evidence>
<dbReference type="Gene3D" id="3.40.50.720">
    <property type="entry name" value="NAD(P)-binding Rossmann-like Domain"/>
    <property type="match status" value="2"/>
</dbReference>
<dbReference type="GO" id="GO:0005886">
    <property type="term" value="C:plasma membrane"/>
    <property type="evidence" value="ECO:0007669"/>
    <property type="project" value="UniProtKB-SubCell"/>
</dbReference>
<dbReference type="Gene3D" id="1.10.287.70">
    <property type="match status" value="1"/>
</dbReference>
<dbReference type="PANTHER" id="PTHR43833">
    <property type="entry name" value="POTASSIUM CHANNEL PROTEIN 2-RELATED-RELATED"/>
    <property type="match status" value="1"/>
</dbReference>
<dbReference type="PROSITE" id="PS51202">
    <property type="entry name" value="RCK_C"/>
    <property type="match status" value="1"/>
</dbReference>
<dbReference type="GO" id="GO:0008324">
    <property type="term" value="F:monoatomic cation transmembrane transporter activity"/>
    <property type="evidence" value="ECO:0007669"/>
    <property type="project" value="InterPro"/>
</dbReference>
<dbReference type="InterPro" id="IPR036291">
    <property type="entry name" value="NAD(P)-bd_dom_sf"/>
</dbReference>
<feature type="transmembrane region" description="Helical" evidence="2">
    <location>
        <begin position="83"/>
        <end position="109"/>
    </location>
</feature>
<feature type="domain" description="RCK C-terminal" evidence="4">
    <location>
        <begin position="263"/>
        <end position="347"/>
    </location>
</feature>
<dbReference type="PANTHER" id="PTHR43833:SF9">
    <property type="entry name" value="POTASSIUM CHANNEL PROTEIN YUGO-RELATED"/>
    <property type="match status" value="1"/>
</dbReference>
<keyword evidence="6" id="KW-1185">Reference proteome</keyword>
<dbReference type="PROSITE" id="PS51201">
    <property type="entry name" value="RCK_N"/>
    <property type="match status" value="1"/>
</dbReference>
<dbReference type="Gene3D" id="3.30.70.1450">
    <property type="entry name" value="Regulator of K+ conductance, C-terminal domain"/>
    <property type="match status" value="2"/>
</dbReference>
<dbReference type="AlphaFoldDB" id="A0A1T4YF08"/>
<evidence type="ECO:0000259" key="4">
    <source>
        <dbReference type="PROSITE" id="PS51202"/>
    </source>
</evidence>
<comment type="subcellular location">
    <subcellularLocation>
        <location evidence="1">Cell membrane</location>
        <topology evidence="1">Multi-pass membrane protein</topology>
    </subcellularLocation>
</comment>
<dbReference type="InterPro" id="IPR013099">
    <property type="entry name" value="K_chnl_dom"/>
</dbReference>
<dbReference type="RefSeq" id="WP_078814273.1">
    <property type="nucleotide sequence ID" value="NZ_FUYE01000010.1"/>
</dbReference>
<accession>A0A1T4YF08</accession>
<dbReference type="Pfam" id="PF02254">
    <property type="entry name" value="TrkA_N"/>
    <property type="match status" value="2"/>
</dbReference>
<feature type="transmembrane region" description="Helical" evidence="2">
    <location>
        <begin position="23"/>
        <end position="46"/>
    </location>
</feature>
<keyword evidence="2" id="KW-1133">Transmembrane helix</keyword>
<dbReference type="SUPFAM" id="SSF81324">
    <property type="entry name" value="Voltage-gated potassium channels"/>
    <property type="match status" value="1"/>
</dbReference>
<name>A0A1T4YF08_9BACT</name>
<dbReference type="EMBL" id="FUYE01000010">
    <property type="protein sequence ID" value="SKB00138.1"/>
    <property type="molecule type" value="Genomic_DNA"/>
</dbReference>
<feature type="domain" description="RCK N-terminal" evidence="3">
    <location>
        <begin position="352"/>
        <end position="466"/>
    </location>
</feature>
<dbReference type="Pfam" id="PF02080">
    <property type="entry name" value="TrkA_C"/>
    <property type="match status" value="2"/>
</dbReference>
<reference evidence="6" key="1">
    <citation type="submission" date="2017-02" db="EMBL/GenBank/DDBJ databases">
        <authorList>
            <person name="Varghese N."/>
            <person name="Submissions S."/>
        </authorList>
    </citation>
    <scope>NUCLEOTIDE SEQUENCE [LARGE SCALE GENOMIC DNA]</scope>
    <source>
        <strain evidence="6">ATCC 700200</strain>
    </source>
</reference>
<dbReference type="SUPFAM" id="SSF116726">
    <property type="entry name" value="TrkA C-terminal domain-like"/>
    <property type="match status" value="2"/>
</dbReference>
<dbReference type="GO" id="GO:0006813">
    <property type="term" value="P:potassium ion transport"/>
    <property type="evidence" value="ECO:0007669"/>
    <property type="project" value="InterPro"/>
</dbReference>
<sequence length="583" mass="64008">MKGLISVVTTILQDRTSRSNLQALVRLLVVLVGLTVVFSILFHLIMEWEGQKHSWITGFYWTLTVMTTLGFGDITFEGDLGRFFSIVVLVTGVIFMLVLLPFTFIEFFYAPWMRAQAAAKAPRELPSIMSNHVILTCYDAVATALIPMLLKYGHPYVVLCPTLVEALELDERGVKAAVGDLDDPETYRKMRIEQAAMLVTTRGDMINANVTFTARELAPNLPIVASAGSHGCRDVLELAGATLVLRLEDVMGNTLARRISIRDSDAHVIGNLEGLLIAEASAAGTPLVGTTLAQSQIRTQSGVSVIGTWNRGKLEIAQPDKVITDDTLFVLAGTQKQLDQFNRSFTTTSKSKPRVLIIGGGRVGRATYHALRDMDVCSVSLIEKRPDRVLNIPDAVIGDAMQMDVLKQAGAREATTLIITTHDDDTNVALTIFFRRLRSNWQILTRSTMDRNVATLLRAGADLVLSYAAMGANTILNILRGSDHLLLAEGVNVFPAEIPASMAGRKLKDLQVRSQTGCTIIAVEEGGKREINPPADYQLPMQGRMFLVGTIEAEDLFLKRFKPALEPLRKRKHAKAKQLSNAP</sequence>
<evidence type="ECO:0000256" key="1">
    <source>
        <dbReference type="ARBA" id="ARBA00004651"/>
    </source>
</evidence>
<dbReference type="InterPro" id="IPR006037">
    <property type="entry name" value="RCK_C"/>
</dbReference>
<evidence type="ECO:0000256" key="2">
    <source>
        <dbReference type="SAM" id="Phobius"/>
    </source>
</evidence>
<organism evidence="5 6">
    <name type="scientific">Prosthecobacter debontii</name>
    <dbReference type="NCBI Taxonomy" id="48467"/>
    <lineage>
        <taxon>Bacteria</taxon>
        <taxon>Pseudomonadati</taxon>
        <taxon>Verrucomicrobiota</taxon>
        <taxon>Verrucomicrobiia</taxon>
        <taxon>Verrucomicrobiales</taxon>
        <taxon>Verrucomicrobiaceae</taxon>
        <taxon>Prosthecobacter</taxon>
    </lineage>
</organism>
<evidence type="ECO:0000313" key="5">
    <source>
        <dbReference type="EMBL" id="SKB00138.1"/>
    </source>
</evidence>
<dbReference type="STRING" id="48467.SAMN02745166_03075"/>
<dbReference type="InterPro" id="IPR050721">
    <property type="entry name" value="Trk_Ktr_HKT_K-transport"/>
</dbReference>
<dbReference type="OrthoDB" id="9799090at2"/>
<dbReference type="InterPro" id="IPR036721">
    <property type="entry name" value="RCK_C_sf"/>
</dbReference>
<dbReference type="Proteomes" id="UP000190774">
    <property type="component" value="Unassembled WGS sequence"/>
</dbReference>
<proteinExistence type="predicted"/>
<evidence type="ECO:0000259" key="3">
    <source>
        <dbReference type="PROSITE" id="PS51201"/>
    </source>
</evidence>
<keyword evidence="2" id="KW-0472">Membrane</keyword>
<gene>
    <name evidence="5" type="ORF">SAMN02745166_03075</name>
</gene>
<dbReference type="SUPFAM" id="SSF51735">
    <property type="entry name" value="NAD(P)-binding Rossmann-fold domains"/>
    <property type="match status" value="2"/>
</dbReference>